<evidence type="ECO:0000313" key="3">
    <source>
        <dbReference type="Proteomes" id="UP000239181"/>
    </source>
</evidence>
<dbReference type="PANTHER" id="PTHR30336">
    <property type="entry name" value="INNER MEMBRANE PROTEIN, PROBABLE PERMEASE"/>
    <property type="match status" value="1"/>
</dbReference>
<dbReference type="AlphaFoldDB" id="A0A2S9I427"/>
<dbReference type="Proteomes" id="UP000239181">
    <property type="component" value="Unassembled WGS sequence"/>
</dbReference>
<name>A0A2S9I427_9GAMM</name>
<dbReference type="OrthoDB" id="2216870at2"/>
<dbReference type="InterPro" id="IPR051599">
    <property type="entry name" value="Cell_Envelope_Assoc"/>
</dbReference>
<dbReference type="InterPro" id="IPR003848">
    <property type="entry name" value="DUF218"/>
</dbReference>
<proteinExistence type="predicted"/>
<dbReference type="RefSeq" id="WP_105595657.1">
    <property type="nucleotide sequence ID" value="NZ_PDET01000030.1"/>
</dbReference>
<dbReference type="Gene3D" id="1.10.3620.10">
    <property type="entry name" value="YdcF like domain"/>
    <property type="match status" value="1"/>
</dbReference>
<dbReference type="Pfam" id="PF02698">
    <property type="entry name" value="DUF218"/>
    <property type="match status" value="1"/>
</dbReference>
<feature type="domain" description="DUF218" evidence="1">
    <location>
        <begin position="34"/>
        <end position="175"/>
    </location>
</feature>
<evidence type="ECO:0000259" key="1">
    <source>
        <dbReference type="Pfam" id="PF02698"/>
    </source>
</evidence>
<comment type="caution">
    <text evidence="2">The sequence shown here is derived from an EMBL/GenBank/DDBJ whole genome shotgun (WGS) entry which is preliminary data.</text>
</comment>
<dbReference type="EMBL" id="PDET01000030">
    <property type="protein sequence ID" value="PRD12557.1"/>
    <property type="molecule type" value="Genomic_DNA"/>
</dbReference>
<sequence>MQTDNRTHSDINLISEWLSWDELPMAGHFDADLIVLAGHAVVPAILGVLQLAASTGIPLLFTGGVGHSTVLLKQALAENALTRNATFDQQGEADIFFALATDFFGIPPSQLYVENRSANCGQNADFTRDMIADLGLKAEKIILSQDPLMQRRTRETFEFSWQQRAMTAGFINWPVFVPRLVSVADSTLITGAQSAGIWDVERFISMALGEMRRLNNDASGYGPKGAGFIGHVAIPQDVAAAWQRITQTTLGELSRA</sequence>
<reference evidence="2 3" key="1">
    <citation type="submission" date="2017-10" db="EMBL/GenBank/DDBJ databases">
        <title>Draft genome of two endophytic bacteria isolated from 'guarana' Paullinia cupana (Mart.) Ducke.</title>
        <authorList>
            <person name="Siqueira K.A."/>
            <person name="Liotti R.G."/>
            <person name="Mendes T.A."/>
            <person name="Soares M.A."/>
        </authorList>
    </citation>
    <scope>NUCLEOTIDE SEQUENCE [LARGE SCALE GENOMIC DNA]</scope>
    <source>
        <strain evidence="2 3">342</strain>
    </source>
</reference>
<gene>
    <name evidence="2" type="ORF">CQW29_26020</name>
</gene>
<dbReference type="InterPro" id="IPR014729">
    <property type="entry name" value="Rossmann-like_a/b/a_fold"/>
</dbReference>
<evidence type="ECO:0000313" key="2">
    <source>
        <dbReference type="EMBL" id="PRD12557.1"/>
    </source>
</evidence>
<organism evidence="2 3">
    <name type="scientific">Pantoea coffeiphila</name>
    <dbReference type="NCBI Taxonomy" id="1465635"/>
    <lineage>
        <taxon>Bacteria</taxon>
        <taxon>Pseudomonadati</taxon>
        <taxon>Pseudomonadota</taxon>
        <taxon>Gammaproteobacteria</taxon>
        <taxon>Enterobacterales</taxon>
        <taxon>Erwiniaceae</taxon>
        <taxon>Pantoea</taxon>
    </lineage>
</organism>
<dbReference type="PANTHER" id="PTHR30336:SF20">
    <property type="entry name" value="DUF218 DOMAIN-CONTAINING PROTEIN"/>
    <property type="match status" value="1"/>
</dbReference>
<protein>
    <recommendedName>
        <fullName evidence="1">DUF218 domain-containing protein</fullName>
    </recommendedName>
</protein>
<dbReference type="GO" id="GO:0005886">
    <property type="term" value="C:plasma membrane"/>
    <property type="evidence" value="ECO:0007669"/>
    <property type="project" value="TreeGrafter"/>
</dbReference>
<accession>A0A2S9I427</accession>
<dbReference type="Gene3D" id="3.40.50.620">
    <property type="entry name" value="HUPs"/>
    <property type="match status" value="1"/>
</dbReference>
<keyword evidence="3" id="KW-1185">Reference proteome</keyword>